<protein>
    <submittedName>
        <fullName evidence="2">Helix-turn-helix transcriptional regulator</fullName>
    </submittedName>
</protein>
<proteinExistence type="predicted"/>
<accession>A0ABR8YP91</accession>
<dbReference type="EMBL" id="JACSQB010000018">
    <property type="protein sequence ID" value="MBD8045836.1"/>
    <property type="molecule type" value="Genomic_DNA"/>
</dbReference>
<feature type="domain" description="HTH cro/C1-type" evidence="1">
    <location>
        <begin position="6"/>
        <end position="60"/>
    </location>
</feature>
<sequence length="74" mass="8423">MSINKLRDLRISKGFSQLEVAAKIGKNDLFISKIETNKIEMKLNEAAHLAYVYEVSLDDIYVASKSKSEKFNKV</sequence>
<dbReference type="SMART" id="SM00530">
    <property type="entry name" value="HTH_XRE"/>
    <property type="match status" value="1"/>
</dbReference>
<evidence type="ECO:0000259" key="1">
    <source>
        <dbReference type="PROSITE" id="PS50943"/>
    </source>
</evidence>
<comment type="caution">
    <text evidence="2">The sequence shown here is derived from an EMBL/GenBank/DDBJ whole genome shotgun (WGS) entry which is preliminary data.</text>
</comment>
<dbReference type="CDD" id="cd00093">
    <property type="entry name" value="HTH_XRE"/>
    <property type="match status" value="1"/>
</dbReference>
<name>A0ABR8YP91_9CLOT</name>
<dbReference type="InterPro" id="IPR001387">
    <property type="entry name" value="Cro/C1-type_HTH"/>
</dbReference>
<dbReference type="Proteomes" id="UP000627166">
    <property type="component" value="Unassembled WGS sequence"/>
</dbReference>
<dbReference type="Gene3D" id="1.10.260.40">
    <property type="entry name" value="lambda repressor-like DNA-binding domains"/>
    <property type="match status" value="1"/>
</dbReference>
<dbReference type="PROSITE" id="PS50943">
    <property type="entry name" value="HTH_CROC1"/>
    <property type="match status" value="1"/>
</dbReference>
<organism evidence="2 3">
    <name type="scientific">Clostridium faecium</name>
    <dbReference type="NCBI Taxonomy" id="2762223"/>
    <lineage>
        <taxon>Bacteria</taxon>
        <taxon>Bacillati</taxon>
        <taxon>Bacillota</taxon>
        <taxon>Clostridia</taxon>
        <taxon>Eubacteriales</taxon>
        <taxon>Clostridiaceae</taxon>
        <taxon>Clostridium</taxon>
    </lineage>
</organism>
<dbReference type="Pfam" id="PF01381">
    <property type="entry name" value="HTH_3"/>
    <property type="match status" value="1"/>
</dbReference>
<dbReference type="InterPro" id="IPR010982">
    <property type="entry name" value="Lambda_DNA-bd_dom_sf"/>
</dbReference>
<evidence type="ECO:0000313" key="3">
    <source>
        <dbReference type="Proteomes" id="UP000627166"/>
    </source>
</evidence>
<evidence type="ECO:0000313" key="2">
    <source>
        <dbReference type="EMBL" id="MBD8045836.1"/>
    </source>
</evidence>
<gene>
    <name evidence="2" type="ORF">H9637_02070</name>
</gene>
<dbReference type="SUPFAM" id="SSF47413">
    <property type="entry name" value="lambda repressor-like DNA-binding domains"/>
    <property type="match status" value="1"/>
</dbReference>
<keyword evidence="3" id="KW-1185">Reference proteome</keyword>
<reference evidence="2 3" key="1">
    <citation type="submission" date="2020-08" db="EMBL/GenBank/DDBJ databases">
        <title>A Genomic Blueprint of the Chicken Gut Microbiome.</title>
        <authorList>
            <person name="Gilroy R."/>
            <person name="Ravi A."/>
            <person name="Getino M."/>
            <person name="Pursley I."/>
            <person name="Horton D.L."/>
            <person name="Alikhan N.-F."/>
            <person name="Baker D."/>
            <person name="Gharbi K."/>
            <person name="Hall N."/>
            <person name="Watson M."/>
            <person name="Adriaenssens E.M."/>
            <person name="Foster-Nyarko E."/>
            <person name="Jarju S."/>
            <person name="Secka A."/>
            <person name="Antonio M."/>
            <person name="Oren A."/>
            <person name="Chaudhuri R."/>
            <person name="La Ragione R.M."/>
            <person name="Hildebrand F."/>
            <person name="Pallen M.J."/>
        </authorList>
    </citation>
    <scope>NUCLEOTIDE SEQUENCE [LARGE SCALE GENOMIC DNA]</scope>
    <source>
        <strain evidence="2 3">N37</strain>
    </source>
</reference>